<sequence>MNKKSIYDATCDLIGAPLREVLSVLAMHEPHEFVLEKAPHKEGGLSPAGPIARYCPLWLLYEPHGFVQWRRARERRTWSLLAIQAPRLQPMWDACLHHSPPDEGLG</sequence>
<reference evidence="1" key="1">
    <citation type="submission" date="2020-06" db="EMBL/GenBank/DDBJ databases">
        <authorList>
            <person name="Li T."/>
            <person name="Hu X."/>
            <person name="Zhang T."/>
            <person name="Song X."/>
            <person name="Zhang H."/>
            <person name="Dai N."/>
            <person name="Sheng W."/>
            <person name="Hou X."/>
            <person name="Wei L."/>
        </authorList>
    </citation>
    <scope>NUCLEOTIDE SEQUENCE</scope>
    <source>
        <strain evidence="1">G02</strain>
        <tissue evidence="1">Leaf</tissue>
    </source>
</reference>
<accession>A0AAW2LQK7</accession>
<dbReference type="AlphaFoldDB" id="A0AAW2LQK7"/>
<comment type="caution">
    <text evidence="1">The sequence shown here is derived from an EMBL/GenBank/DDBJ whole genome shotgun (WGS) entry which is preliminary data.</text>
</comment>
<reference evidence="1" key="2">
    <citation type="journal article" date="2024" name="Plant">
        <title>Genomic evolution and insights into agronomic trait innovations of Sesamum species.</title>
        <authorList>
            <person name="Miao H."/>
            <person name="Wang L."/>
            <person name="Qu L."/>
            <person name="Liu H."/>
            <person name="Sun Y."/>
            <person name="Le M."/>
            <person name="Wang Q."/>
            <person name="Wei S."/>
            <person name="Zheng Y."/>
            <person name="Lin W."/>
            <person name="Duan Y."/>
            <person name="Cao H."/>
            <person name="Xiong S."/>
            <person name="Wang X."/>
            <person name="Wei L."/>
            <person name="Li C."/>
            <person name="Ma Q."/>
            <person name="Ju M."/>
            <person name="Zhao R."/>
            <person name="Li G."/>
            <person name="Mu C."/>
            <person name="Tian Q."/>
            <person name="Mei H."/>
            <person name="Zhang T."/>
            <person name="Gao T."/>
            <person name="Zhang H."/>
        </authorList>
    </citation>
    <scope>NUCLEOTIDE SEQUENCE</scope>
    <source>
        <strain evidence="1">G02</strain>
    </source>
</reference>
<dbReference type="EMBL" id="JACGWJ010000024">
    <property type="protein sequence ID" value="KAL0319991.1"/>
    <property type="molecule type" value="Genomic_DNA"/>
</dbReference>
<proteinExistence type="predicted"/>
<evidence type="ECO:0000313" key="1">
    <source>
        <dbReference type="EMBL" id="KAL0319991.1"/>
    </source>
</evidence>
<name>A0AAW2LQK7_SESRA</name>
<gene>
    <name evidence="1" type="ORF">Sradi_5260600</name>
</gene>
<organism evidence="1">
    <name type="scientific">Sesamum radiatum</name>
    <name type="common">Black benniseed</name>
    <dbReference type="NCBI Taxonomy" id="300843"/>
    <lineage>
        <taxon>Eukaryota</taxon>
        <taxon>Viridiplantae</taxon>
        <taxon>Streptophyta</taxon>
        <taxon>Embryophyta</taxon>
        <taxon>Tracheophyta</taxon>
        <taxon>Spermatophyta</taxon>
        <taxon>Magnoliopsida</taxon>
        <taxon>eudicotyledons</taxon>
        <taxon>Gunneridae</taxon>
        <taxon>Pentapetalae</taxon>
        <taxon>asterids</taxon>
        <taxon>lamiids</taxon>
        <taxon>Lamiales</taxon>
        <taxon>Pedaliaceae</taxon>
        <taxon>Sesamum</taxon>
    </lineage>
</organism>
<protein>
    <submittedName>
        <fullName evidence="1">Uncharacterized protein</fullName>
    </submittedName>
</protein>